<dbReference type="SUPFAM" id="SSF101898">
    <property type="entry name" value="NHL repeat"/>
    <property type="match status" value="1"/>
</dbReference>
<keyword evidence="7" id="KW-1185">Reference proteome</keyword>
<dbReference type="AlphaFoldDB" id="A0A167L700"/>
<evidence type="ECO:0000256" key="3">
    <source>
        <dbReference type="ARBA" id="ARBA00022525"/>
    </source>
</evidence>
<keyword evidence="3" id="KW-0964">Secreted</keyword>
<dbReference type="Pfam" id="PF03022">
    <property type="entry name" value="MRJP"/>
    <property type="match status" value="1"/>
</dbReference>
<dbReference type="PANTHER" id="PTHR10009:SF18">
    <property type="entry name" value="PROTEIN YELLOW-LIKE PROTEIN"/>
    <property type="match status" value="1"/>
</dbReference>
<evidence type="ECO:0000313" key="7">
    <source>
        <dbReference type="Proteomes" id="UP000076738"/>
    </source>
</evidence>
<dbReference type="EMBL" id="KV417289">
    <property type="protein sequence ID" value="KZO95395.1"/>
    <property type="molecule type" value="Genomic_DNA"/>
</dbReference>
<dbReference type="OrthoDB" id="7776143at2759"/>
<dbReference type="InterPro" id="IPR017996">
    <property type="entry name" value="MRJP/yellow-related"/>
</dbReference>
<organism evidence="6 7">
    <name type="scientific">Calocera viscosa (strain TUFC12733)</name>
    <dbReference type="NCBI Taxonomy" id="1330018"/>
    <lineage>
        <taxon>Eukaryota</taxon>
        <taxon>Fungi</taxon>
        <taxon>Dikarya</taxon>
        <taxon>Basidiomycota</taxon>
        <taxon>Agaricomycotina</taxon>
        <taxon>Dacrymycetes</taxon>
        <taxon>Dacrymycetales</taxon>
        <taxon>Dacrymycetaceae</taxon>
        <taxon>Calocera</taxon>
    </lineage>
</organism>
<keyword evidence="5" id="KW-0732">Signal</keyword>
<comment type="similarity">
    <text evidence="2">Belongs to the major royal jelly protein family.</text>
</comment>
<feature type="chain" id="PRO_5007889730" evidence="5">
    <location>
        <begin position="20"/>
        <end position="502"/>
    </location>
</feature>
<accession>A0A167L700</accession>
<dbReference type="Gene3D" id="2.120.10.30">
    <property type="entry name" value="TolB, C-terminal domain"/>
    <property type="match status" value="1"/>
</dbReference>
<dbReference type="Proteomes" id="UP000076738">
    <property type="component" value="Unassembled WGS sequence"/>
</dbReference>
<evidence type="ECO:0000256" key="4">
    <source>
        <dbReference type="SAM" id="MobiDB-lite"/>
    </source>
</evidence>
<evidence type="ECO:0000313" key="6">
    <source>
        <dbReference type="EMBL" id="KZO95395.1"/>
    </source>
</evidence>
<comment type="subcellular location">
    <subcellularLocation>
        <location evidence="1">Secreted</location>
    </subcellularLocation>
</comment>
<feature type="region of interest" description="Disordered" evidence="4">
    <location>
        <begin position="483"/>
        <end position="502"/>
    </location>
</feature>
<dbReference type="GO" id="GO:0005576">
    <property type="term" value="C:extracellular region"/>
    <property type="evidence" value="ECO:0007669"/>
    <property type="project" value="UniProtKB-SubCell"/>
</dbReference>
<reference evidence="6 7" key="1">
    <citation type="journal article" date="2016" name="Mol. Biol. Evol.">
        <title>Comparative Genomics of Early-Diverging Mushroom-Forming Fungi Provides Insights into the Origins of Lignocellulose Decay Capabilities.</title>
        <authorList>
            <person name="Nagy L.G."/>
            <person name="Riley R."/>
            <person name="Tritt A."/>
            <person name="Adam C."/>
            <person name="Daum C."/>
            <person name="Floudas D."/>
            <person name="Sun H."/>
            <person name="Yadav J.S."/>
            <person name="Pangilinan J."/>
            <person name="Larsson K.H."/>
            <person name="Matsuura K."/>
            <person name="Barry K."/>
            <person name="Labutti K."/>
            <person name="Kuo R."/>
            <person name="Ohm R.A."/>
            <person name="Bhattacharya S.S."/>
            <person name="Shirouzu T."/>
            <person name="Yoshinaga Y."/>
            <person name="Martin F.M."/>
            <person name="Grigoriev I.V."/>
            <person name="Hibbett D.S."/>
        </authorList>
    </citation>
    <scope>NUCLEOTIDE SEQUENCE [LARGE SCALE GENOMIC DNA]</scope>
    <source>
        <strain evidence="6 7">TUFC12733</strain>
    </source>
</reference>
<evidence type="ECO:0000256" key="5">
    <source>
        <dbReference type="SAM" id="SignalP"/>
    </source>
</evidence>
<feature type="signal peptide" evidence="5">
    <location>
        <begin position="1"/>
        <end position="19"/>
    </location>
</feature>
<evidence type="ECO:0000256" key="2">
    <source>
        <dbReference type="ARBA" id="ARBA00009127"/>
    </source>
</evidence>
<gene>
    <name evidence="6" type="ORF">CALVIDRAFT_555772</name>
</gene>
<name>A0A167L700_CALVF</name>
<proteinExistence type="inferred from homology"/>
<dbReference type="PANTHER" id="PTHR10009">
    <property type="entry name" value="PROTEIN YELLOW-RELATED"/>
    <property type="match status" value="1"/>
</dbReference>
<evidence type="ECO:0000256" key="1">
    <source>
        <dbReference type="ARBA" id="ARBA00004613"/>
    </source>
</evidence>
<dbReference type="InterPro" id="IPR011042">
    <property type="entry name" value="6-blade_b-propeller_TolB-like"/>
</dbReference>
<protein>
    <submittedName>
        <fullName evidence="6">MRJP-domain-containing protein</fullName>
    </submittedName>
</protein>
<sequence length="502" mass="54779">MFAELAALISLASLALGWATDVSPTNPFGLSGPGYVPNATLGPPLELYHEFYDHWPTGVAVSKSGRLFANFPVQNVINFTVGEITSGTTEAAFPNLTYNQPPSLLNTTNPQLSAGYLQYLISVQSVVVDPKDRLWLLDTGRPQVADIQPYASGAGQKLVGVDLTTNTTFKVITFPPTVAYPDTLLNDVRFDLRPNVTASGEGIAYITDSSDEGRNGIIIVDLGTGESWRHLDRDASVMGDPSWLGVYDGVPFTPIRAMDSAITPGAYYRFTTGADGIALSADGEYLYYTPLSSRRFYRVPTALLRVPPSAQNPSAAFEAIAGVEFLGQHGSHADGLETSNDGTIWVTAPEQDAIFSYNPTTRILSPFVRDPRIQWCDTLSIGEDGYMYFTSNQFTRQPQLNNGTDYRIKPFAVFRVQLPNNASKITEKGECKVEADSGGDDFSSFIAPERHHTVPAGRRSEQEAHAFDQLGPRSECLRGGDQLRIPAQQSSSVQLEDSIERR</sequence>